<keyword evidence="2" id="KW-1185">Reference proteome</keyword>
<dbReference type="InterPro" id="IPR017853">
    <property type="entry name" value="GH"/>
</dbReference>
<evidence type="ECO:0000313" key="1">
    <source>
        <dbReference type="EMBL" id="GGL91366.1"/>
    </source>
</evidence>
<accession>A0A917WC10</accession>
<dbReference type="EMBL" id="BMNA01000002">
    <property type="protein sequence ID" value="GGL91366.1"/>
    <property type="molecule type" value="Genomic_DNA"/>
</dbReference>
<protein>
    <recommendedName>
        <fullName evidence="3">Glycoside hydrolase family 42 N-terminal domain-containing protein</fullName>
    </recommendedName>
</protein>
<sequence>MAVVFVAAVSCVRITSGDAIRSDFLPPFLGTLQTAPEHAGDLSGHGVKVAMLELAWSRYETAPGDWDVDYERRMVEQFRTLRAAGMQVTLGLGLHYTPGWVRDLPDSRFVDQDGRRSDQVDFTFDRDVRAAADRYLQRVAQAFPAGDFFAVRITSGGRGELLFPAGDSYWAFGPDALDADRVATAVGANPLPDWRPGDDGEDATAVRQWYDWYVGALAETATWQIDLLRSLGFRGYFEILTPGVGVQPEALDRAVAAHLPPGLAGQGVAWLDVYQRLPHDPDIVASVTSTGDGSGGDVGCAPEDRQVPVTSTAVKSWSAARWISRVADEFGLAKVGENPGYTAGSTFRAHYTDRSAGGLMATSLSLARSCGYLGFYWAHDAQLWDGTVDAAEFYGYTSPDAGAPPTALQD</sequence>
<comment type="caution">
    <text evidence="1">The sequence shown here is derived from an EMBL/GenBank/DDBJ whole genome shotgun (WGS) entry which is preliminary data.</text>
</comment>
<dbReference type="Proteomes" id="UP000655208">
    <property type="component" value="Unassembled WGS sequence"/>
</dbReference>
<dbReference type="SUPFAM" id="SSF51445">
    <property type="entry name" value="(Trans)glycosidases"/>
    <property type="match status" value="1"/>
</dbReference>
<dbReference type="Gene3D" id="3.20.20.80">
    <property type="entry name" value="Glycosidases"/>
    <property type="match status" value="1"/>
</dbReference>
<organism evidence="1 2">
    <name type="scientific">Nakamurella endophytica</name>
    <dbReference type="NCBI Taxonomy" id="1748367"/>
    <lineage>
        <taxon>Bacteria</taxon>
        <taxon>Bacillati</taxon>
        <taxon>Actinomycetota</taxon>
        <taxon>Actinomycetes</taxon>
        <taxon>Nakamurellales</taxon>
        <taxon>Nakamurellaceae</taxon>
        <taxon>Nakamurella</taxon>
    </lineage>
</organism>
<name>A0A917WC10_9ACTN</name>
<proteinExistence type="predicted"/>
<gene>
    <name evidence="1" type="ORF">GCM10011594_08890</name>
</gene>
<evidence type="ECO:0008006" key="3">
    <source>
        <dbReference type="Google" id="ProtNLM"/>
    </source>
</evidence>
<evidence type="ECO:0000313" key="2">
    <source>
        <dbReference type="Proteomes" id="UP000655208"/>
    </source>
</evidence>
<reference evidence="1" key="1">
    <citation type="journal article" date="2014" name="Int. J. Syst. Evol. Microbiol.">
        <title>Complete genome sequence of Corynebacterium casei LMG S-19264T (=DSM 44701T), isolated from a smear-ripened cheese.</title>
        <authorList>
            <consortium name="US DOE Joint Genome Institute (JGI-PGF)"/>
            <person name="Walter F."/>
            <person name="Albersmeier A."/>
            <person name="Kalinowski J."/>
            <person name="Ruckert C."/>
        </authorList>
    </citation>
    <scope>NUCLEOTIDE SEQUENCE</scope>
    <source>
        <strain evidence="1">CGMCC 4.7308</strain>
    </source>
</reference>
<reference evidence="1" key="2">
    <citation type="submission" date="2020-09" db="EMBL/GenBank/DDBJ databases">
        <authorList>
            <person name="Sun Q."/>
            <person name="Zhou Y."/>
        </authorList>
    </citation>
    <scope>NUCLEOTIDE SEQUENCE</scope>
    <source>
        <strain evidence="1">CGMCC 4.7308</strain>
    </source>
</reference>
<dbReference type="AlphaFoldDB" id="A0A917WC10"/>